<dbReference type="PROSITE" id="PS01229">
    <property type="entry name" value="COF_2"/>
    <property type="match status" value="1"/>
</dbReference>
<dbReference type="SUPFAM" id="SSF56784">
    <property type="entry name" value="HAD-like"/>
    <property type="match status" value="1"/>
</dbReference>
<dbReference type="NCBIfam" id="TIGR00099">
    <property type="entry name" value="Cof-subfamily"/>
    <property type="match status" value="1"/>
</dbReference>
<dbReference type="NCBIfam" id="TIGR01484">
    <property type="entry name" value="HAD-SF-IIB"/>
    <property type="match status" value="1"/>
</dbReference>
<reference evidence="1" key="2">
    <citation type="journal article" date="2021" name="PeerJ">
        <title>Extensive microbial diversity within the chicken gut microbiome revealed by metagenomics and culture.</title>
        <authorList>
            <person name="Gilroy R."/>
            <person name="Ravi A."/>
            <person name="Getino M."/>
            <person name="Pursley I."/>
            <person name="Horton D.L."/>
            <person name="Alikhan N.F."/>
            <person name="Baker D."/>
            <person name="Gharbi K."/>
            <person name="Hall N."/>
            <person name="Watson M."/>
            <person name="Adriaenssens E.M."/>
            <person name="Foster-Nyarko E."/>
            <person name="Jarju S."/>
            <person name="Secka A."/>
            <person name="Antonio M."/>
            <person name="Oren A."/>
            <person name="Chaudhuri R.R."/>
            <person name="La Ragione R."/>
            <person name="Hildebrand F."/>
            <person name="Pallen M.J."/>
        </authorList>
    </citation>
    <scope>NUCLEOTIDE SEQUENCE</scope>
    <source>
        <strain evidence="1">ChiSjej4B22-8148</strain>
    </source>
</reference>
<dbReference type="GO" id="GO:0005829">
    <property type="term" value="C:cytosol"/>
    <property type="evidence" value="ECO:0007669"/>
    <property type="project" value="TreeGrafter"/>
</dbReference>
<dbReference type="GO" id="GO:0000287">
    <property type="term" value="F:magnesium ion binding"/>
    <property type="evidence" value="ECO:0007669"/>
    <property type="project" value="TreeGrafter"/>
</dbReference>
<dbReference type="Proteomes" id="UP000886757">
    <property type="component" value="Unassembled WGS sequence"/>
</dbReference>
<dbReference type="GO" id="GO:0016791">
    <property type="term" value="F:phosphatase activity"/>
    <property type="evidence" value="ECO:0007669"/>
    <property type="project" value="TreeGrafter"/>
</dbReference>
<protein>
    <submittedName>
        <fullName evidence="1">HAD family hydrolase</fullName>
    </submittedName>
</protein>
<dbReference type="Pfam" id="PF08282">
    <property type="entry name" value="Hydrolase_3"/>
    <property type="match status" value="1"/>
</dbReference>
<comment type="caution">
    <text evidence="1">The sequence shown here is derived from an EMBL/GenBank/DDBJ whole genome shotgun (WGS) entry which is preliminary data.</text>
</comment>
<dbReference type="SFLD" id="SFLDS00003">
    <property type="entry name" value="Haloacid_Dehalogenase"/>
    <property type="match status" value="1"/>
</dbReference>
<organism evidence="1 2">
    <name type="scientific">Candidatus Choladousia intestinavium</name>
    <dbReference type="NCBI Taxonomy" id="2840727"/>
    <lineage>
        <taxon>Bacteria</taxon>
        <taxon>Bacillati</taxon>
        <taxon>Bacillota</taxon>
        <taxon>Clostridia</taxon>
        <taxon>Lachnospirales</taxon>
        <taxon>Lachnospiraceae</taxon>
        <taxon>Lachnospiraceae incertae sedis</taxon>
        <taxon>Candidatus Choladousia</taxon>
    </lineage>
</organism>
<dbReference type="SFLD" id="SFLDG01140">
    <property type="entry name" value="C2.B:_Phosphomannomutase_and_P"/>
    <property type="match status" value="1"/>
</dbReference>
<evidence type="ECO:0000313" key="1">
    <source>
        <dbReference type="EMBL" id="HIR14434.1"/>
    </source>
</evidence>
<name>A0A9D1AEF5_9FIRM</name>
<dbReference type="PANTHER" id="PTHR10000:SF53">
    <property type="entry name" value="5-AMINO-6-(5-PHOSPHO-D-RIBITYLAMINO)URACIL PHOSPHATASE YBJI-RELATED"/>
    <property type="match status" value="1"/>
</dbReference>
<dbReference type="InterPro" id="IPR006379">
    <property type="entry name" value="HAD-SF_hydro_IIB"/>
</dbReference>
<dbReference type="InterPro" id="IPR023214">
    <property type="entry name" value="HAD_sf"/>
</dbReference>
<dbReference type="CDD" id="cd07518">
    <property type="entry name" value="HAD_YbiV-Like"/>
    <property type="match status" value="1"/>
</dbReference>
<sequence length="264" mass="29617">MIKLVATDIDGTLLPEGTDRMPSQLYEIVRELKERGILFAGASGRQYASMMHVFEPIARDMIFIAENGSNVMCRGRNMATDQIAPGLAEEVVAYIRTKKECYQALSTPEIMYVETEDPAYLSLMRDGYHNRIEVVPDLMPYCASTNKLCLYCGQGVDHLVDEVQEKFGKKLNVMISGSIWIDFMNPWSDKGAALATIQKLMHIKPEETMAFGDNFNDMGMLKNAGESYAMENAHPKLKEAAKYIAPSVEEQGVLKVIRERLLTS</sequence>
<gene>
    <name evidence="1" type="ORF">IAB31_10995</name>
</gene>
<dbReference type="EMBL" id="DVGK01000123">
    <property type="protein sequence ID" value="HIR14434.1"/>
    <property type="molecule type" value="Genomic_DNA"/>
</dbReference>
<evidence type="ECO:0000313" key="2">
    <source>
        <dbReference type="Proteomes" id="UP000886757"/>
    </source>
</evidence>
<dbReference type="InterPro" id="IPR000150">
    <property type="entry name" value="Cof"/>
</dbReference>
<proteinExistence type="predicted"/>
<dbReference type="InterPro" id="IPR036412">
    <property type="entry name" value="HAD-like_sf"/>
</dbReference>
<dbReference type="SFLD" id="SFLDG01144">
    <property type="entry name" value="C2.B.4:_PGP_Like"/>
    <property type="match status" value="1"/>
</dbReference>
<dbReference type="PANTHER" id="PTHR10000">
    <property type="entry name" value="PHOSPHOSERINE PHOSPHATASE"/>
    <property type="match status" value="1"/>
</dbReference>
<dbReference type="Gene3D" id="3.40.50.1000">
    <property type="entry name" value="HAD superfamily/HAD-like"/>
    <property type="match status" value="1"/>
</dbReference>
<keyword evidence="1" id="KW-0378">Hydrolase</keyword>
<dbReference type="AlphaFoldDB" id="A0A9D1AEF5"/>
<dbReference type="Gene3D" id="3.30.1240.10">
    <property type="match status" value="1"/>
</dbReference>
<reference evidence="1" key="1">
    <citation type="submission" date="2020-10" db="EMBL/GenBank/DDBJ databases">
        <authorList>
            <person name="Gilroy R."/>
        </authorList>
    </citation>
    <scope>NUCLEOTIDE SEQUENCE</scope>
    <source>
        <strain evidence="1">ChiSjej4B22-8148</strain>
    </source>
</reference>
<accession>A0A9D1AEF5</accession>